<gene>
    <name evidence="6" type="ORF">JL107_02925</name>
</gene>
<sequence>MDGTPPSGSSTGGPRPTGPPVSPRVPTGSRPIEPPTTSPADPPPARRPLALSPSRAADFKQCPLLYRLRAIDRLAEPPSAPAVRGTLVHAVLEGLFGRPAVERTRDEAVAAVRPAWSTLAEQRPDVAEVVPAAELDDWLASAEALVDTYFALEDPRRLTPEACELGLDLVVDGDLPLRGFVDRVDVSPTGLIRVVDYKTGRSPRPDLEASALYQLKFYALMIFRSRGVVPAQLKLIYLGDGVTLTTTTSEAELVIFERSVRALWAAMTAAVTTGDFPASPGRGCSWCTHTAVCPAFDGTPPSYPADLVPELLAPPASEE</sequence>
<keyword evidence="2" id="KW-0347">Helicase</keyword>
<evidence type="ECO:0000256" key="1">
    <source>
        <dbReference type="ARBA" id="ARBA00022763"/>
    </source>
</evidence>
<evidence type="ECO:0000256" key="3">
    <source>
        <dbReference type="ARBA" id="ARBA00023204"/>
    </source>
</evidence>
<keyword evidence="6" id="KW-0269">Exonuclease</keyword>
<keyword evidence="6" id="KW-0540">Nuclease</keyword>
<evidence type="ECO:0000256" key="4">
    <source>
        <dbReference type="SAM" id="MobiDB-lite"/>
    </source>
</evidence>
<protein>
    <submittedName>
        <fullName evidence="6">RecB family exonuclease</fullName>
    </submittedName>
</protein>
<feature type="region of interest" description="Disordered" evidence="4">
    <location>
        <begin position="1"/>
        <end position="54"/>
    </location>
</feature>
<dbReference type="GO" id="GO:0006281">
    <property type="term" value="P:DNA repair"/>
    <property type="evidence" value="ECO:0007669"/>
    <property type="project" value="UniProtKB-KW"/>
</dbReference>
<feature type="domain" description="PD-(D/E)XK endonuclease-like" evidence="5">
    <location>
        <begin position="51"/>
        <end position="294"/>
    </location>
</feature>
<evidence type="ECO:0000256" key="2">
    <source>
        <dbReference type="ARBA" id="ARBA00022806"/>
    </source>
</evidence>
<keyword evidence="2" id="KW-0067">ATP-binding</keyword>
<dbReference type="AlphaFoldDB" id="A0A938YM16"/>
<dbReference type="Gene3D" id="3.90.320.10">
    <property type="match status" value="1"/>
</dbReference>
<proteinExistence type="predicted"/>
<dbReference type="InterPro" id="IPR011335">
    <property type="entry name" value="Restrct_endonuc-II-like"/>
</dbReference>
<name>A0A938YM16_9ACTN</name>
<evidence type="ECO:0000313" key="7">
    <source>
        <dbReference type="Proteomes" id="UP000663801"/>
    </source>
</evidence>
<keyword evidence="6" id="KW-0378">Hydrolase</keyword>
<feature type="compositionally biased region" description="Low complexity" evidence="4">
    <location>
        <begin position="1"/>
        <end position="14"/>
    </location>
</feature>
<dbReference type="Pfam" id="PF12705">
    <property type="entry name" value="PDDEXK_1"/>
    <property type="match status" value="1"/>
</dbReference>
<dbReference type="GO" id="GO:0004386">
    <property type="term" value="F:helicase activity"/>
    <property type="evidence" value="ECO:0007669"/>
    <property type="project" value="UniProtKB-KW"/>
</dbReference>
<evidence type="ECO:0000259" key="5">
    <source>
        <dbReference type="Pfam" id="PF12705"/>
    </source>
</evidence>
<feature type="compositionally biased region" description="Pro residues" evidence="4">
    <location>
        <begin position="32"/>
        <end position="46"/>
    </location>
</feature>
<dbReference type="InterPro" id="IPR038726">
    <property type="entry name" value="PDDEXK_AddAB-type"/>
</dbReference>
<dbReference type="Proteomes" id="UP000663801">
    <property type="component" value="Unassembled WGS sequence"/>
</dbReference>
<dbReference type="EMBL" id="JAERWL010000003">
    <property type="protein sequence ID" value="MBM9475390.1"/>
    <property type="molecule type" value="Genomic_DNA"/>
</dbReference>
<dbReference type="InterPro" id="IPR011604">
    <property type="entry name" value="PDDEXK-like_dom_sf"/>
</dbReference>
<keyword evidence="7" id="KW-1185">Reference proteome</keyword>
<comment type="caution">
    <text evidence="6">The sequence shown here is derived from an EMBL/GenBank/DDBJ whole genome shotgun (WGS) entry which is preliminary data.</text>
</comment>
<keyword evidence="3" id="KW-0234">DNA repair</keyword>
<dbReference type="SUPFAM" id="SSF52980">
    <property type="entry name" value="Restriction endonuclease-like"/>
    <property type="match status" value="1"/>
</dbReference>
<reference evidence="6" key="1">
    <citation type="submission" date="2021-01" db="EMBL/GenBank/DDBJ databases">
        <title>KCTC 19127 draft genome.</title>
        <authorList>
            <person name="An D."/>
        </authorList>
    </citation>
    <scope>NUCLEOTIDE SEQUENCE</scope>
    <source>
        <strain evidence="6">KCTC 19127</strain>
    </source>
</reference>
<dbReference type="GO" id="GO:0004527">
    <property type="term" value="F:exonuclease activity"/>
    <property type="evidence" value="ECO:0007669"/>
    <property type="project" value="UniProtKB-KW"/>
</dbReference>
<keyword evidence="2" id="KW-0547">Nucleotide-binding</keyword>
<keyword evidence="1" id="KW-0227">DNA damage</keyword>
<evidence type="ECO:0000313" key="6">
    <source>
        <dbReference type="EMBL" id="MBM9475390.1"/>
    </source>
</evidence>
<accession>A0A938YM16</accession>
<organism evidence="6 7">
    <name type="scientific">Nakamurella flavida</name>
    <dbReference type="NCBI Taxonomy" id="363630"/>
    <lineage>
        <taxon>Bacteria</taxon>
        <taxon>Bacillati</taxon>
        <taxon>Actinomycetota</taxon>
        <taxon>Actinomycetes</taxon>
        <taxon>Nakamurellales</taxon>
        <taxon>Nakamurellaceae</taxon>
        <taxon>Nakamurella</taxon>
    </lineage>
</organism>